<keyword evidence="1" id="KW-1185">Reference proteome</keyword>
<evidence type="ECO:0000313" key="2">
    <source>
        <dbReference type="RefSeq" id="XP_075109217.1"/>
    </source>
</evidence>
<organism evidence="1 2">
    <name type="scientific">Nicotiana tabacum</name>
    <name type="common">Common tobacco</name>
    <dbReference type="NCBI Taxonomy" id="4097"/>
    <lineage>
        <taxon>Eukaryota</taxon>
        <taxon>Viridiplantae</taxon>
        <taxon>Streptophyta</taxon>
        <taxon>Embryophyta</taxon>
        <taxon>Tracheophyta</taxon>
        <taxon>Spermatophyta</taxon>
        <taxon>Magnoliopsida</taxon>
        <taxon>eudicotyledons</taxon>
        <taxon>Gunneridae</taxon>
        <taxon>Pentapetalae</taxon>
        <taxon>asterids</taxon>
        <taxon>lamiids</taxon>
        <taxon>Solanales</taxon>
        <taxon>Solanaceae</taxon>
        <taxon>Nicotianoideae</taxon>
        <taxon>Nicotianeae</taxon>
        <taxon>Nicotiana</taxon>
    </lineage>
</organism>
<name>A0AC58UIA2_TOBAC</name>
<dbReference type="Proteomes" id="UP000790787">
    <property type="component" value="Chromosome 5"/>
</dbReference>
<accession>A0AC58UIA2</accession>
<sequence>MIVESDGVLRIGDRLCVADVDGLRQAILEEAHNSRYTIHLGSTKMYHDLKQFYWWEGMKKNVANFVSNCLTCQQVKAEHQSPTGLLQQVEIPEWKWKRITMNFVTRLPQTLRGYNSIWVIVDRLIKISTLFASKDYTWRSEMGRQSERTIQILEDMLRACILEFRDKRRRGLVFIIGDKVFLRVSSMKGVMRFGKRGKLRPKFVGPYEILDRVRVVAYRLALPPEFSFIHPVFHVSMLRKCISNSSHMLEAPTIPLDEKLSYEEELISFVDRQVRKLRSKEIVFLKVLWRNNTVEEPTWEVEDVMRVKYPHLFQSTVLSIPTDRKRTRRFVDGLTFQLRLLIPRERVFGATFKEVVDIAREIGSIHRQERVEREANRPCGSGSFGGVPSGGKFHHDRGCPYRHAQTTQPVHRGELLSHSSHINRSCQYSFSALPAQSSHHASSAQVFAGSSSGYQEEQFH</sequence>
<dbReference type="RefSeq" id="XP_075109217.1">
    <property type="nucleotide sequence ID" value="XM_075253116.1"/>
</dbReference>
<gene>
    <name evidence="2" type="primary">LOC142181004</name>
</gene>
<proteinExistence type="predicted"/>
<protein>
    <submittedName>
        <fullName evidence="2">Uncharacterized protein LOC142181004</fullName>
    </submittedName>
</protein>
<evidence type="ECO:0000313" key="1">
    <source>
        <dbReference type="Proteomes" id="UP000790787"/>
    </source>
</evidence>
<reference evidence="1" key="1">
    <citation type="journal article" date="2014" name="Nat. Commun.">
        <title>The tobacco genome sequence and its comparison with those of tomato and potato.</title>
        <authorList>
            <person name="Sierro N."/>
            <person name="Battey J.N."/>
            <person name="Ouadi S."/>
            <person name="Bakaher N."/>
            <person name="Bovet L."/>
            <person name="Willig A."/>
            <person name="Goepfert S."/>
            <person name="Peitsch M.C."/>
            <person name="Ivanov N.V."/>
        </authorList>
    </citation>
    <scope>NUCLEOTIDE SEQUENCE [LARGE SCALE GENOMIC DNA]</scope>
</reference>
<reference evidence="2" key="2">
    <citation type="submission" date="2025-08" db="UniProtKB">
        <authorList>
            <consortium name="RefSeq"/>
        </authorList>
    </citation>
    <scope>IDENTIFICATION</scope>
    <source>
        <tissue evidence="2">Leaf</tissue>
    </source>
</reference>